<evidence type="ECO:0000313" key="2">
    <source>
        <dbReference type="EMBL" id="MPC11735.1"/>
    </source>
</evidence>
<evidence type="ECO:0000313" key="3">
    <source>
        <dbReference type="Proteomes" id="UP000324222"/>
    </source>
</evidence>
<sequence>MQVNTDRTCARLRILMGSKTHLDRDEVTATEDEEETWKAEGEGEGERGVVRVVIRENKHITTSPHHHTTTQVLLLSLFLRLIFRTQ</sequence>
<protein>
    <submittedName>
        <fullName evidence="2">Uncharacterized protein</fullName>
    </submittedName>
</protein>
<dbReference type="AlphaFoldDB" id="A0A5B7CRB1"/>
<keyword evidence="3" id="KW-1185">Reference proteome</keyword>
<feature type="region of interest" description="Disordered" evidence="1">
    <location>
        <begin position="24"/>
        <end position="44"/>
    </location>
</feature>
<organism evidence="2 3">
    <name type="scientific">Portunus trituberculatus</name>
    <name type="common">Swimming crab</name>
    <name type="synonym">Neptunus trituberculatus</name>
    <dbReference type="NCBI Taxonomy" id="210409"/>
    <lineage>
        <taxon>Eukaryota</taxon>
        <taxon>Metazoa</taxon>
        <taxon>Ecdysozoa</taxon>
        <taxon>Arthropoda</taxon>
        <taxon>Crustacea</taxon>
        <taxon>Multicrustacea</taxon>
        <taxon>Malacostraca</taxon>
        <taxon>Eumalacostraca</taxon>
        <taxon>Eucarida</taxon>
        <taxon>Decapoda</taxon>
        <taxon>Pleocyemata</taxon>
        <taxon>Brachyura</taxon>
        <taxon>Eubrachyura</taxon>
        <taxon>Portunoidea</taxon>
        <taxon>Portunidae</taxon>
        <taxon>Portuninae</taxon>
        <taxon>Portunus</taxon>
    </lineage>
</organism>
<evidence type="ECO:0000256" key="1">
    <source>
        <dbReference type="SAM" id="MobiDB-lite"/>
    </source>
</evidence>
<comment type="caution">
    <text evidence="2">The sequence shown here is derived from an EMBL/GenBank/DDBJ whole genome shotgun (WGS) entry which is preliminary data.</text>
</comment>
<proteinExistence type="predicted"/>
<dbReference type="EMBL" id="VSRR010000178">
    <property type="protein sequence ID" value="MPC11735.1"/>
    <property type="molecule type" value="Genomic_DNA"/>
</dbReference>
<name>A0A5B7CRB1_PORTR</name>
<accession>A0A5B7CRB1</accession>
<dbReference type="Proteomes" id="UP000324222">
    <property type="component" value="Unassembled WGS sequence"/>
</dbReference>
<reference evidence="2 3" key="1">
    <citation type="submission" date="2019-05" db="EMBL/GenBank/DDBJ databases">
        <title>Another draft genome of Portunus trituberculatus and its Hox gene families provides insights of decapod evolution.</title>
        <authorList>
            <person name="Jeong J.-H."/>
            <person name="Song I."/>
            <person name="Kim S."/>
            <person name="Choi T."/>
            <person name="Kim D."/>
            <person name="Ryu S."/>
            <person name="Kim W."/>
        </authorList>
    </citation>
    <scope>NUCLEOTIDE SEQUENCE [LARGE SCALE GENOMIC DNA]</scope>
    <source>
        <tissue evidence="2">Muscle</tissue>
    </source>
</reference>
<gene>
    <name evidence="2" type="ORF">E2C01_004409</name>
</gene>